<organism evidence="4 5">
    <name type="scientific">Sulfobacillus benefaciens</name>
    <dbReference type="NCBI Taxonomy" id="453960"/>
    <lineage>
        <taxon>Bacteria</taxon>
        <taxon>Bacillati</taxon>
        <taxon>Bacillota</taxon>
        <taxon>Clostridia</taxon>
        <taxon>Eubacteriales</taxon>
        <taxon>Clostridiales Family XVII. Incertae Sedis</taxon>
        <taxon>Sulfobacillus</taxon>
    </lineage>
</organism>
<name>A0A2T2WTB4_9FIRM</name>
<dbReference type="GO" id="GO:0005886">
    <property type="term" value="C:plasma membrane"/>
    <property type="evidence" value="ECO:0007669"/>
    <property type="project" value="TreeGrafter"/>
</dbReference>
<keyword evidence="2" id="KW-0812">Transmembrane</keyword>
<feature type="transmembrane region" description="Helical" evidence="2">
    <location>
        <begin position="87"/>
        <end position="109"/>
    </location>
</feature>
<protein>
    <submittedName>
        <fullName evidence="4">Alkaline phosphatase</fullName>
    </submittedName>
</protein>
<evidence type="ECO:0000313" key="5">
    <source>
        <dbReference type="Proteomes" id="UP000242699"/>
    </source>
</evidence>
<comment type="similarity">
    <text evidence="1">Belongs to the DedA family.</text>
</comment>
<feature type="domain" description="VTT" evidence="3">
    <location>
        <begin position="67"/>
        <end position="193"/>
    </location>
</feature>
<keyword evidence="2" id="KW-1133">Transmembrane helix</keyword>
<dbReference type="AlphaFoldDB" id="A0A2T2WTB4"/>
<evidence type="ECO:0000259" key="3">
    <source>
        <dbReference type="Pfam" id="PF09335"/>
    </source>
</evidence>
<evidence type="ECO:0000256" key="1">
    <source>
        <dbReference type="ARBA" id="ARBA00010792"/>
    </source>
</evidence>
<dbReference type="InterPro" id="IPR032816">
    <property type="entry name" value="VTT_dom"/>
</dbReference>
<proteinExistence type="inferred from homology"/>
<evidence type="ECO:0000313" key="4">
    <source>
        <dbReference type="EMBL" id="PSR25442.1"/>
    </source>
</evidence>
<comment type="caution">
    <text evidence="4">The sequence shown here is derived from an EMBL/GenBank/DDBJ whole genome shotgun (WGS) entry which is preliminary data.</text>
</comment>
<keyword evidence="2" id="KW-0472">Membrane</keyword>
<dbReference type="Proteomes" id="UP000242699">
    <property type="component" value="Unassembled WGS sequence"/>
</dbReference>
<feature type="transmembrane region" description="Helical" evidence="2">
    <location>
        <begin position="211"/>
        <end position="230"/>
    </location>
</feature>
<dbReference type="PANTHER" id="PTHR42709:SF2">
    <property type="entry name" value="INNER MEMBRANE PROTEIN YOHD"/>
    <property type="match status" value="1"/>
</dbReference>
<dbReference type="EMBL" id="PXYT01000054">
    <property type="protein sequence ID" value="PSR25442.1"/>
    <property type="molecule type" value="Genomic_DNA"/>
</dbReference>
<evidence type="ECO:0000256" key="2">
    <source>
        <dbReference type="SAM" id="Phobius"/>
    </source>
</evidence>
<dbReference type="InterPro" id="IPR051311">
    <property type="entry name" value="DedA_domain"/>
</dbReference>
<feature type="transmembrane region" description="Helical" evidence="2">
    <location>
        <begin position="173"/>
        <end position="191"/>
    </location>
</feature>
<dbReference type="Pfam" id="PF09335">
    <property type="entry name" value="VTT_dom"/>
    <property type="match status" value="1"/>
</dbReference>
<gene>
    <name evidence="4" type="ORF">C7B43_16755</name>
</gene>
<sequence length="246" mass="27311">MWFSLWAGMIEGEGVCRQICARAGIGGIMHHTVPLPGFIQSVKPFLAHYGYFAIFLGVLLEDFGIPLPGETIVLTASILAGQDIFNIVGVIVTATLGGIIGDTAGYFLGLRYGHRLLVRFAKYIGLHQDWLHRVNQWVVHRGVWLIAVARFIDGLRQLNGWIAGANGIVWTRFIPLNVTGAILWVVAWALSGYLFSNKILAVMDRFKQVDGILIVVGVLGVFSPVILHYVHKRRERMRAAEIKNNP</sequence>
<accession>A0A2T2WTB4</accession>
<reference evidence="4 5" key="1">
    <citation type="journal article" date="2014" name="BMC Genomics">
        <title>Comparison of environmental and isolate Sulfobacillus genomes reveals diverse carbon, sulfur, nitrogen, and hydrogen metabolisms.</title>
        <authorList>
            <person name="Justice N.B."/>
            <person name="Norman A."/>
            <person name="Brown C.T."/>
            <person name="Singh A."/>
            <person name="Thomas B.C."/>
            <person name="Banfield J.F."/>
        </authorList>
    </citation>
    <scope>NUCLEOTIDE SEQUENCE [LARGE SCALE GENOMIC DNA]</scope>
    <source>
        <strain evidence="4">AMDSBA1</strain>
    </source>
</reference>
<feature type="transmembrane region" description="Helical" evidence="2">
    <location>
        <begin position="49"/>
        <end position="67"/>
    </location>
</feature>
<dbReference type="PANTHER" id="PTHR42709">
    <property type="entry name" value="ALKALINE PHOSPHATASE LIKE PROTEIN"/>
    <property type="match status" value="1"/>
</dbReference>